<keyword evidence="2" id="KW-1185">Reference proteome</keyword>
<evidence type="ECO:0000313" key="1">
    <source>
        <dbReference type="EMBL" id="MBB3106935.1"/>
    </source>
</evidence>
<sequence length="33" mass="3763">MWKVQSIGVVYWYLLLFASVSGAMARCKTDKLP</sequence>
<name>A0A839TFY6_9GAMM</name>
<dbReference type="EMBL" id="JACHXL010000003">
    <property type="protein sequence ID" value="MBB3106935.1"/>
    <property type="molecule type" value="Genomic_DNA"/>
</dbReference>
<gene>
    <name evidence="1" type="ORF">FHS24_001452</name>
</gene>
<dbReference type="Proteomes" id="UP000588111">
    <property type="component" value="Unassembled WGS sequence"/>
</dbReference>
<protein>
    <submittedName>
        <fullName evidence="1">Uncharacterized protein</fullName>
    </submittedName>
</protein>
<dbReference type="AlphaFoldDB" id="A0A839TFY6"/>
<proteinExistence type="predicted"/>
<accession>A0A839TFY6</accession>
<reference evidence="1 2" key="1">
    <citation type="submission" date="2020-08" db="EMBL/GenBank/DDBJ databases">
        <title>Genomic Encyclopedia of Type Strains, Phase III (KMG-III): the genomes of soil and plant-associated and newly described type strains.</title>
        <authorList>
            <person name="Whitman W."/>
        </authorList>
    </citation>
    <scope>NUCLEOTIDE SEQUENCE [LARGE SCALE GENOMIC DNA]</scope>
    <source>
        <strain evidence="1 2">CECT 5885</strain>
    </source>
</reference>
<comment type="caution">
    <text evidence="1">The sequence shown here is derived from an EMBL/GenBank/DDBJ whole genome shotgun (WGS) entry which is preliminary data.</text>
</comment>
<evidence type="ECO:0000313" key="2">
    <source>
        <dbReference type="Proteomes" id="UP000588111"/>
    </source>
</evidence>
<organism evidence="1 2">
    <name type="scientific">Psychrobacter luti</name>
    <dbReference type="NCBI Taxonomy" id="198481"/>
    <lineage>
        <taxon>Bacteria</taxon>
        <taxon>Pseudomonadati</taxon>
        <taxon>Pseudomonadota</taxon>
        <taxon>Gammaproteobacteria</taxon>
        <taxon>Moraxellales</taxon>
        <taxon>Moraxellaceae</taxon>
        <taxon>Psychrobacter</taxon>
    </lineage>
</organism>